<organism evidence="4 5">
    <name type="scientific">Serilophus lunatus</name>
    <name type="common">silver-breasted broadbill</name>
    <dbReference type="NCBI Taxonomy" id="239386"/>
    <lineage>
        <taxon>Eukaryota</taxon>
        <taxon>Metazoa</taxon>
        <taxon>Chordata</taxon>
        <taxon>Craniata</taxon>
        <taxon>Vertebrata</taxon>
        <taxon>Euteleostomi</taxon>
        <taxon>Archelosauria</taxon>
        <taxon>Archosauria</taxon>
        <taxon>Dinosauria</taxon>
        <taxon>Saurischia</taxon>
        <taxon>Theropoda</taxon>
        <taxon>Coelurosauria</taxon>
        <taxon>Aves</taxon>
        <taxon>Neognathae</taxon>
        <taxon>Neoaves</taxon>
        <taxon>Telluraves</taxon>
        <taxon>Australaves</taxon>
        <taxon>Passeriformes</taxon>
        <taxon>Eurylaimidae</taxon>
        <taxon>Serilophus</taxon>
    </lineage>
</organism>
<proteinExistence type="predicted"/>
<evidence type="ECO:0000256" key="1">
    <source>
        <dbReference type="ARBA" id="ARBA00004123"/>
    </source>
</evidence>
<dbReference type="PANTHER" id="PTHR23010">
    <property type="entry name" value="MIDNOLIN"/>
    <property type="match status" value="1"/>
</dbReference>
<dbReference type="EMBL" id="VXBA01003031">
    <property type="protein sequence ID" value="NXM71935.1"/>
    <property type="molecule type" value="Genomic_DNA"/>
</dbReference>
<comment type="caution">
    <text evidence="4">The sequence shown here is derived from an EMBL/GenBank/DDBJ whole genome shotgun (WGS) entry which is preliminary data.</text>
</comment>
<feature type="non-terminal residue" evidence="4">
    <location>
        <position position="388"/>
    </location>
</feature>
<feature type="compositionally biased region" description="Low complexity" evidence="3">
    <location>
        <begin position="157"/>
        <end position="175"/>
    </location>
</feature>
<dbReference type="InterPro" id="IPR039336">
    <property type="entry name" value="Midnolin"/>
</dbReference>
<feature type="compositionally biased region" description="Low complexity" evidence="3">
    <location>
        <begin position="252"/>
        <end position="262"/>
    </location>
</feature>
<feature type="compositionally biased region" description="Pro residues" evidence="3">
    <location>
        <begin position="107"/>
        <end position="120"/>
    </location>
</feature>
<dbReference type="GO" id="GO:0005634">
    <property type="term" value="C:nucleus"/>
    <property type="evidence" value="ECO:0007669"/>
    <property type="project" value="UniProtKB-SubCell"/>
</dbReference>
<feature type="region of interest" description="Disordered" evidence="3">
    <location>
        <begin position="97"/>
        <end position="120"/>
    </location>
</feature>
<protein>
    <submittedName>
        <fullName evidence="4">MIDNB protein</fullName>
    </submittedName>
</protein>
<keyword evidence="2" id="KW-0539">Nucleus</keyword>
<feature type="region of interest" description="Disordered" evidence="3">
    <location>
        <begin position="157"/>
        <end position="179"/>
    </location>
</feature>
<accession>A0A7L1D4V1</accession>
<evidence type="ECO:0000313" key="5">
    <source>
        <dbReference type="Proteomes" id="UP000553648"/>
    </source>
</evidence>
<dbReference type="AlphaFoldDB" id="A0A7L1D4V1"/>
<sequence>SRLSSGKLQDLGVVEGSKLTLVPTVEAGLMSQASRPEQSVMQALESLTETQVNDFLSGRSPLTLALRVGDHMMFVQLQLAAQQSTGQLQHRHLIASRGEAGASARPHPAPSPAPAAPAPPVYCNTPHPAPVTAGMFRSHGASAQTVNSSVVSSCSEVDCGSRSSSSPGSSPTPSARSRKPGAVIESFVNHAPGVFSGTFSGTLHPNCQDSSGRPRRDIGTILQILNDLLSATRHYQGMPQSLTQLRCQTQFSSSSSSSSSSPPASPDLATKTTSEPLPATAAPPLHPVVQCQSQIRMCKPSGDRLRQTENRATRCKVERLQLLLQQKRLRRKARRDARAPYHWVPNRKAGRTNSNSSVSSEGSLDLDFEDSVWKPEVKAEMKSEFVVA</sequence>
<evidence type="ECO:0000256" key="2">
    <source>
        <dbReference type="ARBA" id="ARBA00023242"/>
    </source>
</evidence>
<feature type="non-terminal residue" evidence="4">
    <location>
        <position position="1"/>
    </location>
</feature>
<feature type="region of interest" description="Disordered" evidence="3">
    <location>
        <begin position="249"/>
        <end position="285"/>
    </location>
</feature>
<comment type="subcellular location">
    <subcellularLocation>
        <location evidence="1">Nucleus</location>
    </subcellularLocation>
</comment>
<name>A0A7L1D4V1_9PASS</name>
<dbReference type="PANTHER" id="PTHR23010:SF1">
    <property type="entry name" value="MIDNOLIN"/>
    <property type="match status" value="1"/>
</dbReference>
<reference evidence="4 5" key="1">
    <citation type="submission" date="2019-09" db="EMBL/GenBank/DDBJ databases">
        <title>Bird 10,000 Genomes (B10K) Project - Family phase.</title>
        <authorList>
            <person name="Zhang G."/>
        </authorList>
    </citation>
    <scope>NUCLEOTIDE SEQUENCE [LARGE SCALE GENOMIC DNA]</scope>
    <source>
        <strain evidence="4">B10K-DU-002-03</strain>
        <tissue evidence="4">Muscle</tissue>
    </source>
</reference>
<evidence type="ECO:0000313" key="4">
    <source>
        <dbReference type="EMBL" id="NXM71935.1"/>
    </source>
</evidence>
<dbReference type="OrthoDB" id="1916003at2759"/>
<evidence type="ECO:0000256" key="3">
    <source>
        <dbReference type="SAM" id="MobiDB-lite"/>
    </source>
</evidence>
<dbReference type="Proteomes" id="UP000553648">
    <property type="component" value="Unassembled WGS sequence"/>
</dbReference>
<gene>
    <name evidence="4" type="primary">Midnb</name>
    <name evidence="4" type="ORF">SERLUN_R04835</name>
</gene>
<keyword evidence="5" id="KW-1185">Reference proteome</keyword>